<proteinExistence type="predicted"/>
<evidence type="ECO:0000256" key="1">
    <source>
        <dbReference type="SAM" id="MobiDB-lite"/>
    </source>
</evidence>
<organism evidence="2 3">
    <name type="scientific">Actinacidiphila bryophytorum</name>
    <dbReference type="NCBI Taxonomy" id="1436133"/>
    <lineage>
        <taxon>Bacteria</taxon>
        <taxon>Bacillati</taxon>
        <taxon>Actinomycetota</taxon>
        <taxon>Actinomycetes</taxon>
        <taxon>Kitasatosporales</taxon>
        <taxon>Streptomycetaceae</taxon>
        <taxon>Actinacidiphila</taxon>
    </lineage>
</organism>
<evidence type="ECO:0000313" key="2">
    <source>
        <dbReference type="EMBL" id="CAG7657421.1"/>
    </source>
</evidence>
<dbReference type="AlphaFoldDB" id="A0A9W4H8A0"/>
<keyword evidence="3" id="KW-1185">Reference proteome</keyword>
<evidence type="ECO:0000313" key="3">
    <source>
        <dbReference type="Proteomes" id="UP001153328"/>
    </source>
</evidence>
<sequence length="66" mass="7390">MRRGHPQGRGELRAQPQRTERYERAASGNHPGARGTARQAHHRGKVPQPDRRGRARGPGGHDWPVI</sequence>
<dbReference type="Proteomes" id="UP001153328">
    <property type="component" value="Unassembled WGS sequence"/>
</dbReference>
<accession>A0A9W4H8A0</accession>
<comment type="caution">
    <text evidence="2">The sequence shown here is derived from an EMBL/GenBank/DDBJ whole genome shotgun (WGS) entry which is preliminary data.</text>
</comment>
<name>A0A9W4H8A0_9ACTN</name>
<reference evidence="2" key="1">
    <citation type="submission" date="2021-06" db="EMBL/GenBank/DDBJ databases">
        <authorList>
            <person name="Arsene-Ploetze F."/>
        </authorList>
    </citation>
    <scope>NUCLEOTIDE SEQUENCE</scope>
    <source>
        <strain evidence="2">SBRY1</strain>
    </source>
</reference>
<feature type="region of interest" description="Disordered" evidence="1">
    <location>
        <begin position="1"/>
        <end position="66"/>
    </location>
</feature>
<protein>
    <submittedName>
        <fullName evidence="2">Uncharacterized protein</fullName>
    </submittedName>
</protein>
<dbReference type="EMBL" id="CAJVAX010000022">
    <property type="protein sequence ID" value="CAG7657421.1"/>
    <property type="molecule type" value="Genomic_DNA"/>
</dbReference>
<gene>
    <name evidence="2" type="ORF">SBRY_80286</name>
</gene>
<feature type="compositionally biased region" description="Basic and acidic residues" evidence="1">
    <location>
        <begin position="8"/>
        <end position="24"/>
    </location>
</feature>